<reference evidence="6" key="1">
    <citation type="submission" date="2019-05" db="EMBL/GenBank/DDBJ databases">
        <title>Flavobacterium profundi sp. nov., isolated from a deep-sea seamount.</title>
        <authorList>
            <person name="Zhang D.-C."/>
        </authorList>
    </citation>
    <scope>NUCLEOTIDE SEQUENCE [LARGE SCALE GENOMIC DNA]</scope>
    <source>
        <strain evidence="6">TP390</strain>
    </source>
</reference>
<comment type="similarity">
    <text evidence="1">Belongs to the glycosyltransferase 2 family.</text>
</comment>
<keyword evidence="4" id="KW-0812">Transmembrane</keyword>
<protein>
    <submittedName>
        <fullName evidence="5">Glycosyltransferase</fullName>
    </submittedName>
</protein>
<keyword evidence="4" id="KW-1133">Transmembrane helix</keyword>
<feature type="transmembrane region" description="Helical" evidence="4">
    <location>
        <begin position="365"/>
        <end position="383"/>
    </location>
</feature>
<evidence type="ECO:0000313" key="5">
    <source>
        <dbReference type="EMBL" id="MVO08926.1"/>
    </source>
</evidence>
<feature type="transmembrane region" description="Helical" evidence="4">
    <location>
        <begin position="15"/>
        <end position="36"/>
    </location>
</feature>
<keyword evidence="4" id="KW-0472">Membrane</keyword>
<dbReference type="AlphaFoldDB" id="A0A6I4IS47"/>
<dbReference type="OrthoDB" id="1523666at2"/>
<evidence type="ECO:0000256" key="1">
    <source>
        <dbReference type="ARBA" id="ARBA00006739"/>
    </source>
</evidence>
<proteinExistence type="inferred from homology"/>
<sequence>MELLEFLLKVLANSIYTYFTASTIYVLVFAIAGFGYKKNRNNSARNKSSIAVFIPAYKEDAVIVEVAKEALKQQYEVEKFDVVVIADSLKKTTIQALKALPIILIEVSFKESTKAKALNQALSKLQKKYDYALILDADNVMEPNFLNKLNNAFQKGYQAVQGHRKAKNSNTSFAILDGASEEINNHIFRKGHRALGLSSGLIGSGMGFNYQLFKSIMKEVNAIGGFDKELEFQFAKRGIVVEYLNDAIVLDEKIQKANDFAVQRRRWLSTQFIYLKKYFVTGCKELLRNGNINLFDKVLQMIIPPRVLLLGITLIIVLGYGLAVVAFDFSSQIMLQKWILNLLLTSLAYLLALPKSFYQYTTLKALLSLPNAFFKMLLLLFKLKGANKKFIHTTHGITQN</sequence>
<dbReference type="EMBL" id="WQLW01000004">
    <property type="protein sequence ID" value="MVO08926.1"/>
    <property type="molecule type" value="Genomic_DNA"/>
</dbReference>
<organism evidence="5 6">
    <name type="scientific">Flavobacterium profundi</name>
    <dbReference type="NCBI Taxonomy" id="1774945"/>
    <lineage>
        <taxon>Bacteria</taxon>
        <taxon>Pseudomonadati</taxon>
        <taxon>Bacteroidota</taxon>
        <taxon>Flavobacteriia</taxon>
        <taxon>Flavobacteriales</taxon>
        <taxon>Flavobacteriaceae</taxon>
        <taxon>Flavobacterium</taxon>
    </lineage>
</organism>
<keyword evidence="6" id="KW-1185">Reference proteome</keyword>
<evidence type="ECO:0000313" key="6">
    <source>
        <dbReference type="Proteomes" id="UP000431264"/>
    </source>
</evidence>
<comment type="caution">
    <text evidence="5">The sequence shown here is derived from an EMBL/GenBank/DDBJ whole genome shotgun (WGS) entry which is preliminary data.</text>
</comment>
<dbReference type="RefSeq" id="WP_140997318.1">
    <property type="nucleotide sequence ID" value="NZ_VDCZ01000004.1"/>
</dbReference>
<evidence type="ECO:0000256" key="4">
    <source>
        <dbReference type="SAM" id="Phobius"/>
    </source>
</evidence>
<evidence type="ECO:0000256" key="2">
    <source>
        <dbReference type="ARBA" id="ARBA00022676"/>
    </source>
</evidence>
<dbReference type="PANTHER" id="PTHR43630:SF1">
    <property type="entry name" value="POLY-BETA-1,6-N-ACETYL-D-GLUCOSAMINE SYNTHASE"/>
    <property type="match status" value="1"/>
</dbReference>
<dbReference type="GO" id="GO:0016757">
    <property type="term" value="F:glycosyltransferase activity"/>
    <property type="evidence" value="ECO:0007669"/>
    <property type="project" value="UniProtKB-KW"/>
</dbReference>
<feature type="transmembrane region" description="Helical" evidence="4">
    <location>
        <begin position="307"/>
        <end position="327"/>
    </location>
</feature>
<keyword evidence="2" id="KW-0328">Glycosyltransferase</keyword>
<evidence type="ECO:0000256" key="3">
    <source>
        <dbReference type="ARBA" id="ARBA00022679"/>
    </source>
</evidence>
<dbReference type="PANTHER" id="PTHR43630">
    <property type="entry name" value="POLY-BETA-1,6-N-ACETYL-D-GLUCOSAMINE SYNTHASE"/>
    <property type="match status" value="1"/>
</dbReference>
<dbReference type="SUPFAM" id="SSF53448">
    <property type="entry name" value="Nucleotide-diphospho-sugar transferases"/>
    <property type="match status" value="1"/>
</dbReference>
<dbReference type="InterPro" id="IPR029044">
    <property type="entry name" value="Nucleotide-diphossugar_trans"/>
</dbReference>
<dbReference type="Proteomes" id="UP000431264">
    <property type="component" value="Unassembled WGS sequence"/>
</dbReference>
<accession>A0A6I4IS47</accession>
<name>A0A6I4IS47_9FLAO</name>
<gene>
    <name evidence="5" type="ORF">GOQ30_07080</name>
</gene>
<dbReference type="Gene3D" id="3.90.550.10">
    <property type="entry name" value="Spore Coat Polysaccharide Biosynthesis Protein SpsA, Chain A"/>
    <property type="match status" value="1"/>
</dbReference>
<keyword evidence="3 5" id="KW-0808">Transferase</keyword>
<dbReference type="Pfam" id="PF13641">
    <property type="entry name" value="Glyco_tranf_2_3"/>
    <property type="match status" value="1"/>
</dbReference>